<feature type="transmembrane region" description="Helical" evidence="1">
    <location>
        <begin position="234"/>
        <end position="255"/>
    </location>
</feature>
<keyword evidence="1" id="KW-0472">Membrane</keyword>
<dbReference type="EMBL" id="JACFXV010000066">
    <property type="protein sequence ID" value="MBA5779155.1"/>
    <property type="molecule type" value="Genomic_DNA"/>
</dbReference>
<keyword evidence="2" id="KW-0732">Signal</keyword>
<dbReference type="AlphaFoldDB" id="A0A839AJ30"/>
<accession>A0A839AJ30</accession>
<name>A0A839AJ30_9HYPH</name>
<gene>
    <name evidence="3" type="ORF">H2509_18660</name>
</gene>
<evidence type="ECO:0000313" key="3">
    <source>
        <dbReference type="EMBL" id="MBA5779155.1"/>
    </source>
</evidence>
<dbReference type="Pfam" id="PF09608">
    <property type="entry name" value="Alph_Pro_TM"/>
    <property type="match status" value="1"/>
</dbReference>
<reference evidence="3 4" key="1">
    <citation type="submission" date="2020-07" db="EMBL/GenBank/DDBJ databases">
        <title>Stappia sp., F7233, whole genome shotgun sequencing project.</title>
        <authorList>
            <person name="Jiang S."/>
            <person name="Liu Z.W."/>
            <person name="Du Z.J."/>
        </authorList>
    </citation>
    <scope>NUCLEOTIDE SEQUENCE [LARGE SCALE GENOMIC DNA]</scope>
    <source>
        <strain evidence="3 4">F7233</strain>
    </source>
</reference>
<dbReference type="RefSeq" id="WP_182167985.1">
    <property type="nucleotide sequence ID" value="NZ_JACFXV010000066.1"/>
</dbReference>
<keyword evidence="1" id="KW-1133">Transmembrane helix</keyword>
<evidence type="ECO:0000313" key="4">
    <source>
        <dbReference type="Proteomes" id="UP000541109"/>
    </source>
</evidence>
<dbReference type="InterPro" id="IPR019088">
    <property type="entry name" value="CHP02186-rel_TM"/>
</dbReference>
<organism evidence="3 4">
    <name type="scientific">Stappia albiluteola</name>
    <dbReference type="NCBI Taxonomy" id="2758565"/>
    <lineage>
        <taxon>Bacteria</taxon>
        <taxon>Pseudomonadati</taxon>
        <taxon>Pseudomonadota</taxon>
        <taxon>Alphaproteobacteria</taxon>
        <taxon>Hyphomicrobiales</taxon>
        <taxon>Stappiaceae</taxon>
        <taxon>Stappia</taxon>
    </lineage>
</organism>
<keyword evidence="1" id="KW-0812">Transmembrane</keyword>
<protein>
    <submittedName>
        <fullName evidence="3">TIGR02186 family protein</fullName>
    </submittedName>
</protein>
<evidence type="ECO:0000256" key="2">
    <source>
        <dbReference type="SAM" id="SignalP"/>
    </source>
</evidence>
<feature type="signal peptide" evidence="2">
    <location>
        <begin position="1"/>
        <end position="21"/>
    </location>
</feature>
<dbReference type="Proteomes" id="UP000541109">
    <property type="component" value="Unassembled WGS sequence"/>
</dbReference>
<keyword evidence="4" id="KW-1185">Reference proteome</keyword>
<dbReference type="NCBIfam" id="TIGR02186">
    <property type="entry name" value="alph_Pro_TM"/>
    <property type="match status" value="1"/>
</dbReference>
<proteinExistence type="predicted"/>
<evidence type="ECO:0000256" key="1">
    <source>
        <dbReference type="SAM" id="Phobius"/>
    </source>
</evidence>
<feature type="chain" id="PRO_5032986840" evidence="2">
    <location>
        <begin position="22"/>
        <end position="258"/>
    </location>
</feature>
<comment type="caution">
    <text evidence="3">The sequence shown here is derived from an EMBL/GenBank/DDBJ whole genome shotgun (WGS) entry which is preliminary data.</text>
</comment>
<sequence length="258" mass="28499">MRGRALAACLLVLWLAGAGSARSEALVAALSSDRVRIESNFTGTEIVVFGEIVRDFATVARADPYDIAVIVTGPEQDVTTRRKQRFLGLWVNRDAETFIGVPGFYAAHVTRPVGDLAQRNTLERFQIGLHNISLRVLEDSPVPISERFDFRNAFLRLLIRNGLYSERAGSVEFLSDSLFRTTIPIPSNVPVGAYKVRTYLLRGGALLASQENDLTIAKTGFEQLTYTAAYKYSAIYGAVAVFLALFTGWLAGVIFRRD</sequence>